<protein>
    <submittedName>
        <fullName evidence="1">Uncharacterized protein</fullName>
    </submittedName>
</protein>
<evidence type="ECO:0000313" key="1">
    <source>
        <dbReference type="EMBL" id="SIS97721.1"/>
    </source>
</evidence>
<evidence type="ECO:0000313" key="2">
    <source>
        <dbReference type="Proteomes" id="UP000185999"/>
    </source>
</evidence>
<name>A0A1N7NHI4_9GAMM</name>
<dbReference type="EMBL" id="FTOE01000009">
    <property type="protein sequence ID" value="SIS97721.1"/>
    <property type="molecule type" value="Genomic_DNA"/>
</dbReference>
<keyword evidence="2" id="KW-1185">Reference proteome</keyword>
<accession>A0A1N7NHI4</accession>
<proteinExistence type="predicted"/>
<organism evidence="1 2">
    <name type="scientific">Neptunomonas antarctica</name>
    <dbReference type="NCBI Taxonomy" id="619304"/>
    <lineage>
        <taxon>Bacteria</taxon>
        <taxon>Pseudomonadati</taxon>
        <taxon>Pseudomonadota</taxon>
        <taxon>Gammaproteobacteria</taxon>
        <taxon>Oceanospirillales</taxon>
        <taxon>Oceanospirillaceae</taxon>
        <taxon>Neptunomonas</taxon>
    </lineage>
</organism>
<reference evidence="2" key="1">
    <citation type="submission" date="2017-01" db="EMBL/GenBank/DDBJ databases">
        <authorList>
            <person name="Varghese N."/>
            <person name="Submissions S."/>
        </authorList>
    </citation>
    <scope>NUCLEOTIDE SEQUENCE [LARGE SCALE GENOMIC DNA]</scope>
    <source>
        <strain evidence="2">DSM 22306</strain>
    </source>
</reference>
<dbReference type="AlphaFoldDB" id="A0A1N7NHI4"/>
<dbReference type="Proteomes" id="UP000185999">
    <property type="component" value="Unassembled WGS sequence"/>
</dbReference>
<sequence>MAKLGEIYLKFHDFSFVIKQDCRQSVIFYAYLALFNYKNRCYGEFQ</sequence>
<gene>
    <name evidence="1" type="ORF">SAMN05421760_109135</name>
</gene>